<accession>A0A3M7T0Z4</accession>
<comment type="caution">
    <text evidence="1">The sequence shown here is derived from an EMBL/GenBank/DDBJ whole genome shotgun (WGS) entry which is preliminary data.</text>
</comment>
<proteinExistence type="predicted"/>
<reference evidence="1 2" key="1">
    <citation type="journal article" date="2018" name="Sci. Rep.">
        <title>Genomic signatures of local adaptation to the degree of environmental predictability in rotifers.</title>
        <authorList>
            <person name="Franch-Gras L."/>
            <person name="Hahn C."/>
            <person name="Garcia-Roger E.M."/>
            <person name="Carmona M.J."/>
            <person name="Serra M."/>
            <person name="Gomez A."/>
        </authorList>
    </citation>
    <scope>NUCLEOTIDE SEQUENCE [LARGE SCALE GENOMIC DNA]</scope>
    <source>
        <strain evidence="1">HYR1</strain>
    </source>
</reference>
<evidence type="ECO:0000313" key="2">
    <source>
        <dbReference type="Proteomes" id="UP000276133"/>
    </source>
</evidence>
<protein>
    <submittedName>
        <fullName evidence="1">Uncharacterized protein</fullName>
    </submittedName>
</protein>
<organism evidence="1 2">
    <name type="scientific">Brachionus plicatilis</name>
    <name type="common">Marine rotifer</name>
    <name type="synonym">Brachionus muelleri</name>
    <dbReference type="NCBI Taxonomy" id="10195"/>
    <lineage>
        <taxon>Eukaryota</taxon>
        <taxon>Metazoa</taxon>
        <taxon>Spiralia</taxon>
        <taxon>Gnathifera</taxon>
        <taxon>Rotifera</taxon>
        <taxon>Eurotatoria</taxon>
        <taxon>Monogononta</taxon>
        <taxon>Pseudotrocha</taxon>
        <taxon>Ploima</taxon>
        <taxon>Brachionidae</taxon>
        <taxon>Brachionus</taxon>
    </lineage>
</organism>
<dbReference type="Proteomes" id="UP000276133">
    <property type="component" value="Unassembled WGS sequence"/>
</dbReference>
<gene>
    <name evidence="1" type="ORF">BpHYR1_010979</name>
</gene>
<dbReference type="EMBL" id="REGN01000473">
    <property type="protein sequence ID" value="RNA41701.1"/>
    <property type="molecule type" value="Genomic_DNA"/>
</dbReference>
<name>A0A3M7T0Z4_BRAPC</name>
<sequence length="82" mass="9981">MSKRVLQCGFEIQVSNRHCKHLICLSNSLQMLDKNMITVFKKYEYKKFSDESVSKKRKAEILTKKIYRIIFWEKFEESKREN</sequence>
<dbReference type="AlphaFoldDB" id="A0A3M7T0Z4"/>
<keyword evidence="2" id="KW-1185">Reference proteome</keyword>
<evidence type="ECO:0000313" key="1">
    <source>
        <dbReference type="EMBL" id="RNA41701.1"/>
    </source>
</evidence>